<sequence length="425" mass="46704">MFNLMNYRAALHNAKRSQRISGETKMLFNPVAPTSRRLQPALFGMFLISCLAGSLAQAASPNTDAGLITLYGKKGDIEDPENDNYATCTIKVPPAGAGRSFDENLNNPSSSCYELRISTISMSNMPPATQILLTDDYFCNTALDDSYDVRRDPESNKNFWVKLRTGAAGATLEEESISALTFKGFASNASPSSGNISKDVQVEDFKISGSSDRMTYTLSCVRIISSTNKNTKRGEYLTPVVNSDWHEAVKESQSVDWTCPADSMISARKHEGDENGNTAYKCASLPGVKVLHAQWSAKFPECGINLKADYDEDKHSYKTCAEKKYDNANAQFLYFSCPADQVMTGRSHEGDENGDTRYQCAELYQGANEAKNRVTVWPASWSAPIKESNSEHACPAGQVMVGRAHKGDENNDTRYLCAKLRAPAN</sequence>
<dbReference type="EMBL" id="VAUO01000004">
    <property type="protein sequence ID" value="TLP61077.1"/>
    <property type="molecule type" value="Genomic_DNA"/>
</dbReference>
<dbReference type="AlphaFoldDB" id="A0A5R8Z7H8"/>
<evidence type="ECO:0000313" key="2">
    <source>
        <dbReference type="Proteomes" id="UP000309819"/>
    </source>
</evidence>
<dbReference type="RefSeq" id="WP_138219432.1">
    <property type="nucleotide sequence ID" value="NZ_VAUO01000004.1"/>
</dbReference>
<protein>
    <submittedName>
        <fullName evidence="1">Uncharacterized protein</fullName>
    </submittedName>
</protein>
<dbReference type="OrthoDB" id="3699462at2"/>
<reference evidence="1 2" key="1">
    <citation type="submission" date="2019-05" db="EMBL/GenBank/DDBJ databases">
        <title>Pseudomonas sp. SC006 isolated from lettuce that can produce HBGAs.</title>
        <authorList>
            <person name="Wang D."/>
            <person name="Liao N."/>
            <person name="Liu D."/>
            <person name="Zhang Z."/>
            <person name="Zou S."/>
        </authorList>
    </citation>
    <scope>NUCLEOTIDE SEQUENCE [LARGE SCALE GENOMIC DNA]</scope>
    <source>
        <strain evidence="1 2">SC006</strain>
    </source>
</reference>
<keyword evidence="2" id="KW-1185">Reference proteome</keyword>
<gene>
    <name evidence="1" type="ORF">FEM01_10795</name>
</gene>
<proteinExistence type="predicted"/>
<comment type="caution">
    <text evidence="1">The sequence shown here is derived from an EMBL/GenBank/DDBJ whole genome shotgun (WGS) entry which is preliminary data.</text>
</comment>
<name>A0A5R8Z7H8_9PSED</name>
<accession>A0A5R8Z7H8</accession>
<organism evidence="1 2">
    <name type="scientific">Pseudomonas mosselii</name>
    <dbReference type="NCBI Taxonomy" id="78327"/>
    <lineage>
        <taxon>Bacteria</taxon>
        <taxon>Pseudomonadati</taxon>
        <taxon>Pseudomonadota</taxon>
        <taxon>Gammaproteobacteria</taxon>
        <taxon>Pseudomonadales</taxon>
        <taxon>Pseudomonadaceae</taxon>
        <taxon>Pseudomonas</taxon>
    </lineage>
</organism>
<evidence type="ECO:0000313" key="1">
    <source>
        <dbReference type="EMBL" id="TLP61077.1"/>
    </source>
</evidence>
<dbReference type="Proteomes" id="UP000309819">
    <property type="component" value="Unassembled WGS sequence"/>
</dbReference>